<feature type="domain" description="BON" evidence="1">
    <location>
        <begin position="17"/>
        <end position="85"/>
    </location>
</feature>
<dbReference type="AlphaFoldDB" id="A0A2Z2NTQ8"/>
<dbReference type="NCBIfam" id="NF008399">
    <property type="entry name" value="PRK11198.1"/>
    <property type="match status" value="1"/>
</dbReference>
<dbReference type="EMBL" id="CP018632">
    <property type="protein sequence ID" value="ASJ74699.1"/>
    <property type="molecule type" value="Genomic_DNA"/>
</dbReference>
<dbReference type="KEGG" id="gai:IMCC3135_23150"/>
<organism evidence="3 4">
    <name type="scientific">Granulosicoccus antarcticus IMCC3135</name>
    <dbReference type="NCBI Taxonomy" id="1192854"/>
    <lineage>
        <taxon>Bacteria</taxon>
        <taxon>Pseudomonadati</taxon>
        <taxon>Pseudomonadota</taxon>
        <taxon>Gammaproteobacteria</taxon>
        <taxon>Chromatiales</taxon>
        <taxon>Granulosicoccaceae</taxon>
        <taxon>Granulosicoccus</taxon>
    </lineage>
</organism>
<evidence type="ECO:0008006" key="5">
    <source>
        <dbReference type="Google" id="ProtNLM"/>
    </source>
</evidence>
<dbReference type="PANTHER" id="PTHR34700">
    <property type="entry name" value="POTASSIUM BINDING PROTEIN KBP"/>
    <property type="match status" value="1"/>
</dbReference>
<keyword evidence="4" id="KW-1185">Reference proteome</keyword>
<dbReference type="InterPro" id="IPR018392">
    <property type="entry name" value="LysM"/>
</dbReference>
<dbReference type="SUPFAM" id="SSF54106">
    <property type="entry name" value="LysM domain"/>
    <property type="match status" value="1"/>
</dbReference>
<evidence type="ECO:0000259" key="1">
    <source>
        <dbReference type="PROSITE" id="PS50914"/>
    </source>
</evidence>
<dbReference type="Proteomes" id="UP000250079">
    <property type="component" value="Chromosome"/>
</dbReference>
<sequence length="147" mass="15308">MGLFDFAKDMGKKLFDSEDDASGKIKEALESDNPGIEGLDVSYEGGKVVLTGKAASAEAMEKAVLIAGNVEGVTDVDVSGLESPAAAADVVYYTVQSGDSLSKIAKSYLGDAMAYPALFEANREVIKDADLIYPGQKIRIPGGKAPA</sequence>
<reference evidence="3 4" key="1">
    <citation type="submission" date="2016-12" db="EMBL/GenBank/DDBJ databases">
        <authorList>
            <person name="Song W.-J."/>
            <person name="Kurnit D.M."/>
        </authorList>
    </citation>
    <scope>NUCLEOTIDE SEQUENCE [LARGE SCALE GENOMIC DNA]</scope>
    <source>
        <strain evidence="3 4">IMCC3135</strain>
    </source>
</reference>
<evidence type="ECO:0000313" key="3">
    <source>
        <dbReference type="EMBL" id="ASJ74699.1"/>
    </source>
</evidence>
<gene>
    <name evidence="3" type="ORF">IMCC3135_23150</name>
</gene>
<dbReference type="Gene3D" id="3.10.350.10">
    <property type="entry name" value="LysM domain"/>
    <property type="match status" value="1"/>
</dbReference>
<dbReference type="PANTHER" id="PTHR34700:SF8">
    <property type="entry name" value="POTASSIUM BINDING PROTEIN KBP"/>
    <property type="match status" value="1"/>
</dbReference>
<evidence type="ECO:0000259" key="2">
    <source>
        <dbReference type="PROSITE" id="PS51782"/>
    </source>
</evidence>
<dbReference type="RefSeq" id="WP_088919695.1">
    <property type="nucleotide sequence ID" value="NZ_CP018632.1"/>
</dbReference>
<accession>A0A2Z2NTQ8</accession>
<name>A0A2Z2NTQ8_9GAMM</name>
<protein>
    <recommendedName>
        <fullName evidence="5">LysM domain/BON superfamily protein</fullName>
    </recommendedName>
</protein>
<dbReference type="Pfam" id="PF04972">
    <property type="entry name" value="BON"/>
    <property type="match status" value="1"/>
</dbReference>
<dbReference type="CDD" id="cd00118">
    <property type="entry name" value="LysM"/>
    <property type="match status" value="1"/>
</dbReference>
<feature type="domain" description="LysM" evidence="2">
    <location>
        <begin position="91"/>
        <end position="140"/>
    </location>
</feature>
<dbReference type="InterPro" id="IPR052196">
    <property type="entry name" value="Bact_Kbp"/>
</dbReference>
<dbReference type="SMART" id="SM00257">
    <property type="entry name" value="LysM"/>
    <property type="match status" value="1"/>
</dbReference>
<evidence type="ECO:0000313" key="4">
    <source>
        <dbReference type="Proteomes" id="UP000250079"/>
    </source>
</evidence>
<dbReference type="Pfam" id="PF01476">
    <property type="entry name" value="LysM"/>
    <property type="match status" value="1"/>
</dbReference>
<dbReference type="PROSITE" id="PS50914">
    <property type="entry name" value="BON"/>
    <property type="match status" value="1"/>
</dbReference>
<proteinExistence type="predicted"/>
<dbReference type="InterPro" id="IPR007055">
    <property type="entry name" value="BON_dom"/>
</dbReference>
<dbReference type="InterPro" id="IPR036779">
    <property type="entry name" value="LysM_dom_sf"/>
</dbReference>
<dbReference type="OrthoDB" id="370541at2"/>
<dbReference type="PROSITE" id="PS51782">
    <property type="entry name" value="LYSM"/>
    <property type="match status" value="1"/>
</dbReference>